<keyword evidence="1" id="KW-0472">Membrane</keyword>
<dbReference type="AlphaFoldDB" id="A0A4Y2J772"/>
<evidence type="ECO:0000313" key="2">
    <source>
        <dbReference type="EMBL" id="GBM85138.1"/>
    </source>
</evidence>
<keyword evidence="3" id="KW-1185">Reference proteome</keyword>
<protein>
    <submittedName>
        <fullName evidence="2">Uncharacterized protein</fullName>
    </submittedName>
</protein>
<evidence type="ECO:0000256" key="1">
    <source>
        <dbReference type="SAM" id="Phobius"/>
    </source>
</evidence>
<gene>
    <name evidence="2" type="ORF">AVEN_67798_1</name>
</gene>
<name>A0A4Y2J772_ARAVE</name>
<dbReference type="Proteomes" id="UP000499080">
    <property type="component" value="Unassembled WGS sequence"/>
</dbReference>
<organism evidence="2 3">
    <name type="scientific">Araneus ventricosus</name>
    <name type="common">Orbweaver spider</name>
    <name type="synonym">Epeira ventricosa</name>
    <dbReference type="NCBI Taxonomy" id="182803"/>
    <lineage>
        <taxon>Eukaryota</taxon>
        <taxon>Metazoa</taxon>
        <taxon>Ecdysozoa</taxon>
        <taxon>Arthropoda</taxon>
        <taxon>Chelicerata</taxon>
        <taxon>Arachnida</taxon>
        <taxon>Araneae</taxon>
        <taxon>Araneomorphae</taxon>
        <taxon>Entelegynae</taxon>
        <taxon>Araneoidea</taxon>
        <taxon>Araneidae</taxon>
        <taxon>Araneus</taxon>
    </lineage>
</organism>
<comment type="caution">
    <text evidence="2">The sequence shown here is derived from an EMBL/GenBank/DDBJ whole genome shotgun (WGS) entry which is preliminary data.</text>
</comment>
<feature type="transmembrane region" description="Helical" evidence="1">
    <location>
        <begin position="46"/>
        <end position="70"/>
    </location>
</feature>
<evidence type="ECO:0000313" key="3">
    <source>
        <dbReference type="Proteomes" id="UP000499080"/>
    </source>
</evidence>
<keyword evidence="1" id="KW-1133">Transmembrane helix</keyword>
<proteinExistence type="predicted"/>
<dbReference type="EMBL" id="BGPR01003209">
    <property type="protein sequence ID" value="GBM85138.1"/>
    <property type="molecule type" value="Genomic_DNA"/>
</dbReference>
<reference evidence="2 3" key="1">
    <citation type="journal article" date="2019" name="Sci. Rep.">
        <title>Orb-weaving spider Araneus ventricosus genome elucidates the spidroin gene catalogue.</title>
        <authorList>
            <person name="Kono N."/>
            <person name="Nakamura H."/>
            <person name="Ohtoshi R."/>
            <person name="Moran D.A.P."/>
            <person name="Shinohara A."/>
            <person name="Yoshida Y."/>
            <person name="Fujiwara M."/>
            <person name="Mori M."/>
            <person name="Tomita M."/>
            <person name="Arakawa K."/>
        </authorList>
    </citation>
    <scope>NUCLEOTIDE SEQUENCE [LARGE SCALE GENOMIC DNA]</scope>
</reference>
<sequence>MREVGNVSTTAYPELGARRLLIGRMGMREVLVKSLSKKIFLQNMRYITRNIAVISLMSFLILLRESWFFIVSCHRCCSRCIGLPTSQKPQLSVDCRWNILNLDVEGLWPMGTMTDD</sequence>
<keyword evidence="1" id="KW-0812">Transmembrane</keyword>
<accession>A0A4Y2J772</accession>